<dbReference type="EMBL" id="MU006744">
    <property type="protein sequence ID" value="KAF2622557.1"/>
    <property type="molecule type" value="Genomic_DNA"/>
</dbReference>
<sequence length="498" mass="54124">MAAMTDADAAQWPGDILARRDSLSISEGSSGGETAVDTTLRTSIIDAFRRTRERSDSPRPLRQTPYLLQPASRDRNELQRSMGSALSGKDYRDQISRIATRTNIVHHPSLESYIHNTTAHTPQEATQTTLPSQFLSIVPRVVAGPSSEPSIWSLIHSEADIPVANVSDQVPVTASKNVSTPLATQFTIAPAKLAVNLDTSDTGSSASPRFISRLRRRLGEASLGLKATHLGRLMNCSDSRQLGANKRGKQPAFDSTLAPDGRPSQVLIMSEQKEVVLGQTPDHAERNRMNVSARAFHHVEVPDLTDVDQEVVTMNTEQRVELDRTATRGFVILSSDGTAITDFAGHATSNGADDRVAFRDEDQEHISECFARGSLLAGVGIEFGPYNHFDTIQRNDPGFDRQLFITSSSRVSEANTVVEGRAFAPPDLMREALLQELGHQAKHVLPSWTMTRRTVYIHIPTEAIGGSHSTPLSGFHSTGKVLPLALASSAFAEVAVVV</sequence>
<keyword evidence="2" id="KW-1185">Reference proteome</keyword>
<gene>
    <name evidence="1" type="ORF">BU25DRAFT_480574</name>
</gene>
<dbReference type="Proteomes" id="UP000799754">
    <property type="component" value="Unassembled WGS sequence"/>
</dbReference>
<evidence type="ECO:0000313" key="1">
    <source>
        <dbReference type="EMBL" id="KAF2622557.1"/>
    </source>
</evidence>
<evidence type="ECO:0000313" key="2">
    <source>
        <dbReference type="Proteomes" id="UP000799754"/>
    </source>
</evidence>
<organism evidence="1 2">
    <name type="scientific">Macroventuria anomochaeta</name>
    <dbReference type="NCBI Taxonomy" id="301207"/>
    <lineage>
        <taxon>Eukaryota</taxon>
        <taxon>Fungi</taxon>
        <taxon>Dikarya</taxon>
        <taxon>Ascomycota</taxon>
        <taxon>Pezizomycotina</taxon>
        <taxon>Dothideomycetes</taxon>
        <taxon>Pleosporomycetidae</taxon>
        <taxon>Pleosporales</taxon>
        <taxon>Pleosporineae</taxon>
        <taxon>Didymellaceae</taxon>
        <taxon>Macroventuria</taxon>
    </lineage>
</organism>
<proteinExistence type="predicted"/>
<accession>A0ACB6RMM1</accession>
<protein>
    <submittedName>
        <fullName evidence="1">Uncharacterized protein</fullName>
    </submittedName>
</protein>
<name>A0ACB6RMM1_9PLEO</name>
<reference evidence="1" key="1">
    <citation type="journal article" date="2020" name="Stud. Mycol.">
        <title>101 Dothideomycetes genomes: a test case for predicting lifestyles and emergence of pathogens.</title>
        <authorList>
            <person name="Haridas S."/>
            <person name="Albert R."/>
            <person name="Binder M."/>
            <person name="Bloem J."/>
            <person name="Labutti K."/>
            <person name="Salamov A."/>
            <person name="Andreopoulos B."/>
            <person name="Baker S."/>
            <person name="Barry K."/>
            <person name="Bills G."/>
            <person name="Bluhm B."/>
            <person name="Cannon C."/>
            <person name="Castanera R."/>
            <person name="Culley D."/>
            <person name="Daum C."/>
            <person name="Ezra D."/>
            <person name="Gonzalez J."/>
            <person name="Henrissat B."/>
            <person name="Kuo A."/>
            <person name="Liang C."/>
            <person name="Lipzen A."/>
            <person name="Lutzoni F."/>
            <person name="Magnuson J."/>
            <person name="Mondo S."/>
            <person name="Nolan M."/>
            <person name="Ohm R."/>
            <person name="Pangilinan J."/>
            <person name="Park H.-J."/>
            <person name="Ramirez L."/>
            <person name="Alfaro M."/>
            <person name="Sun H."/>
            <person name="Tritt A."/>
            <person name="Yoshinaga Y."/>
            <person name="Zwiers L.-H."/>
            <person name="Turgeon B."/>
            <person name="Goodwin S."/>
            <person name="Spatafora J."/>
            <person name="Crous P."/>
            <person name="Grigoriev I."/>
        </authorList>
    </citation>
    <scope>NUCLEOTIDE SEQUENCE</scope>
    <source>
        <strain evidence="1">CBS 525.71</strain>
    </source>
</reference>
<comment type="caution">
    <text evidence="1">The sequence shown here is derived from an EMBL/GenBank/DDBJ whole genome shotgun (WGS) entry which is preliminary data.</text>
</comment>